<feature type="repeat" description="ANK" evidence="7">
    <location>
        <begin position="414"/>
        <end position="446"/>
    </location>
</feature>
<keyword evidence="3" id="KW-0963">Cytoplasm</keyword>
<reference evidence="9" key="1">
    <citation type="submission" date="2025-08" db="UniProtKB">
        <authorList>
            <consortium name="Ensembl"/>
        </authorList>
    </citation>
    <scope>IDENTIFICATION</scope>
</reference>
<protein>
    <submittedName>
        <fullName evidence="9">Ankyrin 1, erythrocytic b</fullName>
    </submittedName>
</protein>
<dbReference type="SMART" id="SM00218">
    <property type="entry name" value="ZU5"/>
    <property type="match status" value="1"/>
</dbReference>
<feature type="repeat" description="ANK" evidence="7">
    <location>
        <begin position="546"/>
        <end position="578"/>
    </location>
</feature>
<keyword evidence="10" id="KW-1185">Reference proteome</keyword>
<evidence type="ECO:0000256" key="4">
    <source>
        <dbReference type="ARBA" id="ARBA00022737"/>
    </source>
</evidence>
<feature type="repeat" description="ANK" evidence="7">
    <location>
        <begin position="480"/>
        <end position="512"/>
    </location>
</feature>
<comment type="subcellular location">
    <subcellularLocation>
        <location evidence="2">Cytoplasm</location>
    </subcellularLocation>
    <subcellularLocation>
        <location evidence="1">Membrane</location>
    </subcellularLocation>
</comment>
<feature type="repeat" description="ANK" evidence="7">
    <location>
        <begin position="579"/>
        <end position="611"/>
    </location>
</feature>
<feature type="repeat" description="ANK" evidence="7">
    <location>
        <begin position="381"/>
        <end position="407"/>
    </location>
</feature>
<evidence type="ECO:0000313" key="9">
    <source>
        <dbReference type="Ensembl" id="ENSAPOP00000032001.1"/>
    </source>
</evidence>
<feature type="repeat" description="ANK" evidence="7">
    <location>
        <begin position="183"/>
        <end position="215"/>
    </location>
</feature>
<dbReference type="InterPro" id="IPR040745">
    <property type="entry name" value="Ankyrin_UPA"/>
</dbReference>
<dbReference type="PANTHER" id="PTHR24123:SF71">
    <property type="entry name" value="ANKYRIN 1, ERYTHROCYTIC A ISOFORM X1"/>
    <property type="match status" value="1"/>
</dbReference>
<dbReference type="Pfam" id="PF17809">
    <property type="entry name" value="UPA_2"/>
    <property type="match status" value="1"/>
</dbReference>
<sequence>MLILQSDPPPLLSLSLFPSPQDGFTPLAVALQQGHENVVALLINYGTKGKVRLPALHIAARNDDTRTAAVLLQNDPNPDVLSKTGFTPLHIAAHYENMSVAQLLLNRGANVNFTPKNGITPLHIASRRGNVMMVRLLLDRGAQIDAKTKDELTPLHCAARNGHVRIIEILLEHGAPIQAKTKNGLSPIHMAAQGDHMDCVRQLLQYNAEIDDITLDHLTPLHVAAHCGHHRMAKVLLDKGAKANARALNGFTPLHIACKKNHMRSMDLLLKHSASLEAVTESGLTPLHVASFMGHLNIVKNLLQRGASPNASNVKVETPLHMASRAGHCEVAQFLLQNAAQVDAKAKDDQTPLHCAARMGHKELVKLLLEHKASPDSATTAGHTPLHIAAREGHVHTIRILLDAGAQQIKMTKKGFTPLHVASKYGKVDVAELLLERGANPNAAGKNGLTPLHVAVHHNNLDVVKLLVSKGGSAHSTARNGYTPLHIAAKQNQMEVASCLLQNGASPNSESLQGITPLHLASQEGRPDMVALLISKQANVNLGNKNGLTPLHLVAQEGHVGIADTLVKQGASVYAASRMGYTPLHVACHYGNIKMVKFLLQQQAHVNSKTRMGYTPLHQAAQQGHTDIVTLLLKHGALPNEITSNGTSPLGIAKRLGYISVIDVLKLVTEESVSAVSEKHRMSFPETVDEILDVSEDEGRLHKKPFCFCSGFFLQIFSLCSFYRFTLCPFLAFSSPCRIFLSPLSLVIFSAAHTPIPLPKEYDEDSLIPSSPATETSDNVSPVASPIHTGFLVSFMVDARGGSMRGSRHHGLRVIIPPRTCAAPTRITCRLVKPQKLTTPPPLVEGEGLASRIISLGPSSMQFLGPVIVEIPHFASLGHGDRELVVLRSENGSVWKEHRNRYGDEVLETILNGMDEDLESQEELEKKRIRRIISTDFPLYFAVVSRIQQESDLIGPEGGRLTSKLVPHVEAIFPETAVTKRVRLGLQAQPIPDELLTRQLGNQATFSPVVTIEPRRRKFHRPIGLRIPLPPSWRESPRDAGEGDTTSLRLLCSVIGGTAPAQWEDITGTTKLMYANNCANFTTNVSARFWLADCPRTAEAVTFANLLYRELMAVPYMAKFVIFAKMNEAREGRLRCYCMTDDKMDKTLELHENFSEVARSRDIEVSTEGMPLHLECSGNLVPIRKATQQPRSFSFQAFRDNRLPVSVKVCLPPAARMPASLLTCRVFVQYCVSLGSVCQRVLPPVSRFPSRAPADRPLFCWTPLL</sequence>
<dbReference type="InterPro" id="IPR051165">
    <property type="entry name" value="Multifunctional_ANK_Repeat"/>
</dbReference>
<reference evidence="9" key="2">
    <citation type="submission" date="2025-09" db="UniProtKB">
        <authorList>
            <consortium name="Ensembl"/>
        </authorList>
    </citation>
    <scope>IDENTIFICATION</scope>
</reference>
<feature type="repeat" description="ANK" evidence="7">
    <location>
        <begin position="249"/>
        <end position="281"/>
    </location>
</feature>
<dbReference type="FunFam" id="1.25.40.20:FF:000827">
    <property type="entry name" value="Ankyrin 1"/>
    <property type="match status" value="1"/>
</dbReference>
<gene>
    <name evidence="9" type="primary">ANK1</name>
</gene>
<feature type="repeat" description="ANK" evidence="7">
    <location>
        <begin position="22"/>
        <end position="46"/>
    </location>
</feature>
<organism evidence="9 10">
    <name type="scientific">Acanthochromis polyacanthus</name>
    <name type="common">spiny chromis</name>
    <dbReference type="NCBI Taxonomy" id="80966"/>
    <lineage>
        <taxon>Eukaryota</taxon>
        <taxon>Metazoa</taxon>
        <taxon>Chordata</taxon>
        <taxon>Craniata</taxon>
        <taxon>Vertebrata</taxon>
        <taxon>Euteleostomi</taxon>
        <taxon>Actinopterygii</taxon>
        <taxon>Neopterygii</taxon>
        <taxon>Teleostei</taxon>
        <taxon>Neoteleostei</taxon>
        <taxon>Acanthomorphata</taxon>
        <taxon>Ovalentaria</taxon>
        <taxon>Pomacentridae</taxon>
        <taxon>Acanthochromis</taxon>
    </lineage>
</organism>
<keyword evidence="4" id="KW-0677">Repeat</keyword>
<dbReference type="InterPro" id="IPR000906">
    <property type="entry name" value="ZU5_dom"/>
</dbReference>
<feature type="repeat" description="ANK" evidence="7">
    <location>
        <begin position="216"/>
        <end position="248"/>
    </location>
</feature>
<dbReference type="GeneTree" id="ENSGT00940000155760"/>
<feature type="repeat" description="ANK" evidence="7">
    <location>
        <begin position="282"/>
        <end position="314"/>
    </location>
</feature>
<dbReference type="InterPro" id="IPR036770">
    <property type="entry name" value="Ankyrin_rpt-contain_sf"/>
</dbReference>
<dbReference type="SMART" id="SM00248">
    <property type="entry name" value="ANK"/>
    <property type="match status" value="19"/>
</dbReference>
<dbReference type="Pfam" id="PF12796">
    <property type="entry name" value="Ank_2"/>
    <property type="match status" value="4"/>
</dbReference>
<feature type="repeat" description="ANK" evidence="7">
    <location>
        <begin position="612"/>
        <end position="644"/>
    </location>
</feature>
<dbReference type="Proteomes" id="UP000257200">
    <property type="component" value="Unplaced"/>
</dbReference>
<feature type="domain" description="ZU5" evidence="8">
    <location>
        <begin position="791"/>
        <end position="946"/>
    </location>
</feature>
<dbReference type="PROSITE" id="PS51145">
    <property type="entry name" value="ZU5"/>
    <property type="match status" value="2"/>
</dbReference>
<feature type="repeat" description="ANK" evidence="7">
    <location>
        <begin position="150"/>
        <end position="182"/>
    </location>
</feature>
<dbReference type="Gene3D" id="2.60.40.2660">
    <property type="match status" value="1"/>
</dbReference>
<dbReference type="FunFam" id="1.25.40.20:FF:000001">
    <property type="entry name" value="Ankyrin-2 isoform 2"/>
    <property type="match status" value="1"/>
</dbReference>
<dbReference type="PROSITE" id="PS50088">
    <property type="entry name" value="ANK_REPEAT"/>
    <property type="match status" value="18"/>
</dbReference>
<dbReference type="InterPro" id="IPR002110">
    <property type="entry name" value="Ankyrin_rpt"/>
</dbReference>
<evidence type="ECO:0000256" key="5">
    <source>
        <dbReference type="ARBA" id="ARBA00023043"/>
    </source>
</evidence>
<dbReference type="FunFam" id="2.60.220.30:FF:000002">
    <property type="entry name" value="Ankyrin-3 isoform 2"/>
    <property type="match status" value="1"/>
</dbReference>
<dbReference type="GO" id="GO:0016020">
    <property type="term" value="C:membrane"/>
    <property type="evidence" value="ECO:0007669"/>
    <property type="project" value="UniProtKB-SubCell"/>
</dbReference>
<dbReference type="Pfam" id="PF00023">
    <property type="entry name" value="Ank"/>
    <property type="match status" value="5"/>
</dbReference>
<feature type="repeat" description="ANK" evidence="7">
    <location>
        <begin position="117"/>
        <end position="149"/>
    </location>
</feature>
<dbReference type="Pfam" id="PF00791">
    <property type="entry name" value="ZU5"/>
    <property type="match status" value="2"/>
</dbReference>
<dbReference type="PRINTS" id="PR01415">
    <property type="entry name" value="ANKYRIN"/>
</dbReference>
<dbReference type="Gene3D" id="2.60.220.30">
    <property type="match status" value="2"/>
</dbReference>
<dbReference type="PROSITE" id="PS50297">
    <property type="entry name" value="ANK_REP_REGION"/>
    <property type="match status" value="18"/>
</dbReference>
<name>A0A3Q1GMP7_9TELE</name>
<dbReference type="Ensembl" id="ENSAPOT00000025470.1">
    <property type="protein sequence ID" value="ENSAPOP00000032001.1"/>
    <property type="gene ID" value="ENSAPOG00000019707.1"/>
</dbReference>
<evidence type="ECO:0000313" key="10">
    <source>
        <dbReference type="Proteomes" id="UP000257200"/>
    </source>
</evidence>
<evidence type="ECO:0000256" key="3">
    <source>
        <dbReference type="ARBA" id="ARBA00022490"/>
    </source>
</evidence>
<evidence type="ECO:0000259" key="8">
    <source>
        <dbReference type="PROSITE" id="PS51145"/>
    </source>
</evidence>
<dbReference type="SUPFAM" id="SSF48403">
    <property type="entry name" value="Ankyrin repeat"/>
    <property type="match status" value="2"/>
</dbReference>
<proteinExistence type="predicted"/>
<accession>A0A3Q1GMP7</accession>
<feature type="repeat" description="ANK" evidence="7">
    <location>
        <begin position="315"/>
        <end position="347"/>
    </location>
</feature>
<dbReference type="FunFam" id="1.25.40.20:FF:000003">
    <property type="entry name" value="Ankyrin, isoform B"/>
    <property type="match status" value="1"/>
</dbReference>
<keyword evidence="6" id="KW-0472">Membrane</keyword>
<evidence type="ECO:0000256" key="6">
    <source>
        <dbReference type="ARBA" id="ARBA00023136"/>
    </source>
</evidence>
<feature type="repeat" description="ANK" evidence="7">
    <location>
        <begin position="513"/>
        <end position="545"/>
    </location>
</feature>
<keyword evidence="5 7" id="KW-0040">ANK repeat</keyword>
<feature type="repeat" description="ANK" evidence="7">
    <location>
        <begin position="447"/>
        <end position="479"/>
    </location>
</feature>
<evidence type="ECO:0000256" key="2">
    <source>
        <dbReference type="ARBA" id="ARBA00004496"/>
    </source>
</evidence>
<evidence type="ECO:0000256" key="1">
    <source>
        <dbReference type="ARBA" id="ARBA00004370"/>
    </source>
</evidence>
<feature type="domain" description="ZU5" evidence="8">
    <location>
        <begin position="948"/>
        <end position="1094"/>
    </location>
</feature>
<dbReference type="AlphaFoldDB" id="A0A3Q1GMP7"/>
<feature type="repeat" description="ANK" evidence="7">
    <location>
        <begin position="348"/>
        <end position="380"/>
    </location>
</feature>
<feature type="repeat" description="ANK" evidence="7">
    <location>
        <begin position="84"/>
        <end position="116"/>
    </location>
</feature>
<dbReference type="GO" id="GO:0005737">
    <property type="term" value="C:cytoplasm"/>
    <property type="evidence" value="ECO:0007669"/>
    <property type="project" value="UniProtKB-SubCell"/>
</dbReference>
<dbReference type="Pfam" id="PF13637">
    <property type="entry name" value="Ank_4"/>
    <property type="match status" value="1"/>
</dbReference>
<dbReference type="Gene3D" id="1.25.40.20">
    <property type="entry name" value="Ankyrin repeat-containing domain"/>
    <property type="match status" value="3"/>
</dbReference>
<evidence type="ECO:0000256" key="7">
    <source>
        <dbReference type="PROSITE-ProRule" id="PRU00023"/>
    </source>
</evidence>
<dbReference type="PANTHER" id="PTHR24123">
    <property type="entry name" value="ANKYRIN REPEAT-CONTAINING"/>
    <property type="match status" value="1"/>
</dbReference>
<dbReference type="FunFam" id="2.60.220.30:FF:000001">
    <property type="entry name" value="Ankyrin-3 isoform 2"/>
    <property type="match status" value="1"/>
</dbReference>